<dbReference type="AlphaFoldDB" id="A0A1V3WI49"/>
<sequence length="51" mass="5021">MSVRPGRPVRSPVIPAPPQPMVFLAVTVGRDRLAAPVASAVSAAAAVTAGG</sequence>
<dbReference type="EMBL" id="MVBM01000009">
    <property type="protein sequence ID" value="OOK66664.1"/>
    <property type="molecule type" value="Genomic_DNA"/>
</dbReference>
<evidence type="ECO:0000313" key="2">
    <source>
        <dbReference type="Proteomes" id="UP000189229"/>
    </source>
</evidence>
<name>A0A1V3WI49_MYCKA</name>
<reference evidence="1 2" key="1">
    <citation type="submission" date="2017-02" db="EMBL/GenBank/DDBJ databases">
        <title>Complete genome sequences of Mycobacterium kansasii strains isolated from rhesus macaques.</title>
        <authorList>
            <person name="Panda A."/>
            <person name="Nagaraj S."/>
            <person name="Zhao X."/>
            <person name="Tettelin H."/>
            <person name="Detolla L.J."/>
        </authorList>
    </citation>
    <scope>NUCLEOTIDE SEQUENCE [LARGE SCALE GENOMIC DNA]</scope>
    <source>
        <strain evidence="1 2">11-3813</strain>
    </source>
</reference>
<dbReference type="Proteomes" id="UP000189229">
    <property type="component" value="Unassembled WGS sequence"/>
</dbReference>
<accession>A0A1V3WI49</accession>
<proteinExistence type="predicted"/>
<gene>
    <name evidence="1" type="ORF">BZL30_8343</name>
</gene>
<protein>
    <submittedName>
        <fullName evidence="1">Uncharacterized protein</fullName>
    </submittedName>
</protein>
<organism evidence="1 2">
    <name type="scientific">Mycobacterium kansasii</name>
    <dbReference type="NCBI Taxonomy" id="1768"/>
    <lineage>
        <taxon>Bacteria</taxon>
        <taxon>Bacillati</taxon>
        <taxon>Actinomycetota</taxon>
        <taxon>Actinomycetes</taxon>
        <taxon>Mycobacteriales</taxon>
        <taxon>Mycobacteriaceae</taxon>
        <taxon>Mycobacterium</taxon>
    </lineage>
</organism>
<comment type="caution">
    <text evidence="1">The sequence shown here is derived from an EMBL/GenBank/DDBJ whole genome shotgun (WGS) entry which is preliminary data.</text>
</comment>
<evidence type="ECO:0000313" key="1">
    <source>
        <dbReference type="EMBL" id="OOK66664.1"/>
    </source>
</evidence>